<evidence type="ECO:0000313" key="2">
    <source>
        <dbReference type="Proteomes" id="UP001059596"/>
    </source>
</evidence>
<comment type="caution">
    <text evidence="1">The sequence shown here is derived from an EMBL/GenBank/DDBJ whole genome shotgun (WGS) entry which is preliminary data.</text>
</comment>
<proteinExistence type="predicted"/>
<reference evidence="1" key="1">
    <citation type="journal article" date="2023" name="Genome Biol. Evol.">
        <title>Long-read-based Genome Assembly of Drosophila gunungcola Reveals Fewer Chemosensory Genes in Flower-breeding Species.</title>
        <authorList>
            <person name="Negi A."/>
            <person name="Liao B.Y."/>
            <person name="Yeh S.D."/>
        </authorList>
    </citation>
    <scope>NUCLEOTIDE SEQUENCE</scope>
    <source>
        <strain evidence="1">Sukarami</strain>
    </source>
</reference>
<name>A0A9P9YXV5_9MUSC</name>
<dbReference type="AlphaFoldDB" id="A0A9P9YXV5"/>
<gene>
    <name evidence="1" type="ORF">M5D96_001295</name>
</gene>
<dbReference type="Proteomes" id="UP001059596">
    <property type="component" value="Chromosome 3R"/>
</dbReference>
<organism evidence="1 2">
    <name type="scientific">Drosophila gunungcola</name>
    <name type="common">fruit fly</name>
    <dbReference type="NCBI Taxonomy" id="103775"/>
    <lineage>
        <taxon>Eukaryota</taxon>
        <taxon>Metazoa</taxon>
        <taxon>Ecdysozoa</taxon>
        <taxon>Arthropoda</taxon>
        <taxon>Hexapoda</taxon>
        <taxon>Insecta</taxon>
        <taxon>Pterygota</taxon>
        <taxon>Neoptera</taxon>
        <taxon>Endopterygota</taxon>
        <taxon>Diptera</taxon>
        <taxon>Brachycera</taxon>
        <taxon>Muscomorpha</taxon>
        <taxon>Ephydroidea</taxon>
        <taxon>Drosophilidae</taxon>
        <taxon>Drosophila</taxon>
        <taxon>Sophophora</taxon>
    </lineage>
</organism>
<protein>
    <submittedName>
        <fullName evidence="1">Uncharacterized protein</fullName>
    </submittedName>
</protein>
<accession>A0A9P9YXV5</accession>
<evidence type="ECO:0000313" key="1">
    <source>
        <dbReference type="EMBL" id="KAI8045117.1"/>
    </source>
</evidence>
<dbReference type="EMBL" id="JAMKOV010000001">
    <property type="protein sequence ID" value="KAI8045117.1"/>
    <property type="molecule type" value="Genomic_DNA"/>
</dbReference>
<sequence>RPAGNYPIQQINPQDPSIFIPRHIQLQVCQVRQIFVCLSFQEIKVKQTLRFLNE</sequence>
<feature type="non-terminal residue" evidence="1">
    <location>
        <position position="1"/>
    </location>
</feature>
<keyword evidence="2" id="KW-1185">Reference proteome</keyword>